<reference evidence="2 3" key="1">
    <citation type="journal article" date="2011" name="Stand. Genomic Sci.">
        <title>Non-contiguous finished genome sequence and contextual data of the filamentous soil bacterium Ktedonobacter racemifer type strain (SOSP1-21).</title>
        <authorList>
            <person name="Chang Y.J."/>
            <person name="Land M."/>
            <person name="Hauser L."/>
            <person name="Chertkov O."/>
            <person name="Del Rio T.G."/>
            <person name="Nolan M."/>
            <person name="Copeland A."/>
            <person name="Tice H."/>
            <person name="Cheng J.F."/>
            <person name="Lucas S."/>
            <person name="Han C."/>
            <person name="Goodwin L."/>
            <person name="Pitluck S."/>
            <person name="Ivanova N."/>
            <person name="Ovchinikova G."/>
            <person name="Pati A."/>
            <person name="Chen A."/>
            <person name="Palaniappan K."/>
            <person name="Mavromatis K."/>
            <person name="Liolios K."/>
            <person name="Brettin T."/>
            <person name="Fiebig A."/>
            <person name="Rohde M."/>
            <person name="Abt B."/>
            <person name="Goker M."/>
            <person name="Detter J.C."/>
            <person name="Woyke T."/>
            <person name="Bristow J."/>
            <person name="Eisen J.A."/>
            <person name="Markowitz V."/>
            <person name="Hugenholtz P."/>
            <person name="Kyrpides N.C."/>
            <person name="Klenk H.P."/>
            <person name="Lapidus A."/>
        </authorList>
    </citation>
    <scope>NUCLEOTIDE SEQUENCE [LARGE SCALE GENOMIC DNA]</scope>
    <source>
        <strain evidence="3">DSM 44963</strain>
    </source>
</reference>
<dbReference type="InParanoid" id="D6U0V1"/>
<protein>
    <submittedName>
        <fullName evidence="2">Uncharacterized protein</fullName>
    </submittedName>
</protein>
<gene>
    <name evidence="2" type="ORF">Krac_3253</name>
</gene>
<keyword evidence="1" id="KW-0472">Membrane</keyword>
<comment type="caution">
    <text evidence="2">The sequence shown here is derived from an EMBL/GenBank/DDBJ whole genome shotgun (WGS) entry which is preliminary data.</text>
</comment>
<keyword evidence="3" id="KW-1185">Reference proteome</keyword>
<organism evidence="2 3">
    <name type="scientific">Ktedonobacter racemifer DSM 44963</name>
    <dbReference type="NCBI Taxonomy" id="485913"/>
    <lineage>
        <taxon>Bacteria</taxon>
        <taxon>Bacillati</taxon>
        <taxon>Chloroflexota</taxon>
        <taxon>Ktedonobacteria</taxon>
        <taxon>Ktedonobacterales</taxon>
        <taxon>Ktedonobacteraceae</taxon>
        <taxon>Ktedonobacter</taxon>
    </lineage>
</organism>
<dbReference type="STRING" id="485913.Krac_3253"/>
<sequence length="79" mass="8628">MIAVRIIQVIAGLAGLVALALGLTFWIAQLDFISFHLLSGLLVTLTLLVMSNIALSAGCFLNIWLLTHFIVQFFNNLPT</sequence>
<evidence type="ECO:0000313" key="2">
    <source>
        <dbReference type="EMBL" id="EFH82441.1"/>
    </source>
</evidence>
<evidence type="ECO:0000256" key="1">
    <source>
        <dbReference type="SAM" id="Phobius"/>
    </source>
</evidence>
<keyword evidence="1" id="KW-0812">Transmembrane</keyword>
<dbReference type="EMBL" id="ADVG01000004">
    <property type="protein sequence ID" value="EFH82441.1"/>
    <property type="molecule type" value="Genomic_DNA"/>
</dbReference>
<evidence type="ECO:0000313" key="3">
    <source>
        <dbReference type="Proteomes" id="UP000004508"/>
    </source>
</evidence>
<accession>D6U0V1</accession>
<keyword evidence="1" id="KW-1133">Transmembrane helix</keyword>
<dbReference type="RefSeq" id="WP_007920562.1">
    <property type="nucleotide sequence ID" value="NZ_ADVG01000004.1"/>
</dbReference>
<dbReference type="Proteomes" id="UP000004508">
    <property type="component" value="Unassembled WGS sequence"/>
</dbReference>
<name>D6U0V1_KTERA</name>
<dbReference type="AlphaFoldDB" id="D6U0V1"/>
<feature type="transmembrane region" description="Helical" evidence="1">
    <location>
        <begin position="40"/>
        <end position="65"/>
    </location>
</feature>
<feature type="transmembrane region" description="Helical" evidence="1">
    <location>
        <begin position="6"/>
        <end position="28"/>
    </location>
</feature>
<proteinExistence type="predicted"/>